<dbReference type="AlphaFoldDB" id="A0AAF0C682"/>
<dbReference type="KEGG" id="tact:SG35_031810"/>
<gene>
    <name evidence="1" type="ORF">SG35_031810</name>
</gene>
<evidence type="ECO:0000313" key="2">
    <source>
        <dbReference type="Proteomes" id="UP000032568"/>
    </source>
</evidence>
<accession>A0AAF0C682</accession>
<reference evidence="1 2" key="1">
    <citation type="journal article" date="2015" name="Genome Announc.">
        <title>Draft Genome Sequences of Marine Isolates of Thalassomonas viridans and Thalassomonas actiniarum.</title>
        <authorList>
            <person name="Olonade I."/>
            <person name="van Zyl L.J."/>
            <person name="Trindade M."/>
        </authorList>
    </citation>
    <scope>NUCLEOTIDE SEQUENCE [LARGE SCALE GENOMIC DNA]</scope>
    <source>
        <strain evidence="1 2">A5K-106</strain>
    </source>
</reference>
<sequence length="102" mass="11624">MDDSAEDELTVRPVTFDSQYHDSQVLVRAEFTGGGGKKYLGYLHWNQPADIESLQPVVFFDEEETISFWNGITQISRDDYTAEQQQIVYGLPLYLSLSIVTV</sequence>
<name>A0AAF0C682_9GAMM</name>
<keyword evidence="2" id="KW-1185">Reference proteome</keyword>
<dbReference type="EMBL" id="CP059736">
    <property type="protein sequence ID" value="WDE02338.1"/>
    <property type="molecule type" value="Genomic_DNA"/>
</dbReference>
<dbReference type="Proteomes" id="UP000032568">
    <property type="component" value="Chromosome pTact"/>
</dbReference>
<dbReference type="RefSeq" id="WP_053042817.1">
    <property type="nucleotide sequence ID" value="NZ_CP059736.1"/>
</dbReference>
<proteinExistence type="predicted"/>
<evidence type="ECO:0000313" key="1">
    <source>
        <dbReference type="EMBL" id="WDE02338.1"/>
    </source>
</evidence>
<reference evidence="1 2" key="2">
    <citation type="journal article" date="2022" name="Mar. Drugs">
        <title>Bioassay-Guided Fractionation Leads to the Detection of Cholic Acid Generated by the Rare Thalassomonas sp.</title>
        <authorList>
            <person name="Pheiffer F."/>
            <person name="Schneider Y.K."/>
            <person name="Hansen E.H."/>
            <person name="Andersen J.H."/>
            <person name="Isaksson J."/>
            <person name="Busche T."/>
            <person name="R C."/>
            <person name="Kalinowski J."/>
            <person name="Zyl L.V."/>
            <person name="Trindade M."/>
        </authorList>
    </citation>
    <scope>NUCLEOTIDE SEQUENCE [LARGE SCALE GENOMIC DNA]</scope>
    <source>
        <strain evidence="1 2">A5K-106</strain>
    </source>
</reference>
<organism evidence="1 2">
    <name type="scientific">Thalassomonas actiniarum</name>
    <dbReference type="NCBI Taxonomy" id="485447"/>
    <lineage>
        <taxon>Bacteria</taxon>
        <taxon>Pseudomonadati</taxon>
        <taxon>Pseudomonadota</taxon>
        <taxon>Gammaproteobacteria</taxon>
        <taxon>Alteromonadales</taxon>
        <taxon>Colwelliaceae</taxon>
        <taxon>Thalassomonas</taxon>
    </lineage>
</organism>
<protein>
    <submittedName>
        <fullName evidence="1">Uncharacterized protein</fullName>
    </submittedName>
</protein>